<keyword evidence="1" id="KW-0547">Nucleotide-binding</keyword>
<accession>A0ABN6IAR9</accession>
<evidence type="ECO:0000256" key="3">
    <source>
        <dbReference type="ARBA" id="ARBA00022806"/>
    </source>
</evidence>
<dbReference type="SUPFAM" id="SSF52540">
    <property type="entry name" value="P-loop containing nucleoside triphosphate hydrolases"/>
    <property type="match status" value="1"/>
</dbReference>
<evidence type="ECO:0000256" key="4">
    <source>
        <dbReference type="ARBA" id="ARBA00022840"/>
    </source>
</evidence>
<dbReference type="PANTHER" id="PTHR11070">
    <property type="entry name" value="UVRD / RECB / PCRA DNA HELICASE FAMILY MEMBER"/>
    <property type="match status" value="1"/>
</dbReference>
<keyword evidence="2" id="KW-0378">Hydrolase</keyword>
<evidence type="ECO:0000313" key="7">
    <source>
        <dbReference type="Proteomes" id="UP000826012"/>
    </source>
</evidence>
<proteinExistence type="predicted"/>
<evidence type="ECO:0000259" key="5">
    <source>
        <dbReference type="Pfam" id="PF13361"/>
    </source>
</evidence>
<feature type="domain" description="UvrD-like helicase C-terminal" evidence="5">
    <location>
        <begin position="54"/>
        <end position="114"/>
    </location>
</feature>
<dbReference type="Proteomes" id="UP000826012">
    <property type="component" value="Chromosome"/>
</dbReference>
<keyword evidence="7" id="KW-1185">Reference proteome</keyword>
<dbReference type="InterPro" id="IPR014017">
    <property type="entry name" value="DNA_helicase_UvrD-like_C"/>
</dbReference>
<reference evidence="6 7" key="1">
    <citation type="submission" date="2021-07" db="EMBL/GenBank/DDBJ databases">
        <title>Complete genome sequence of nontuberculous Mycobacterium sp. TY59.</title>
        <authorList>
            <person name="Fukushima K."/>
        </authorList>
    </citation>
    <scope>NUCLEOTIDE SEQUENCE [LARGE SCALE GENOMIC DNA]</scope>
    <source>
        <strain evidence="6 7">TY59</strain>
    </source>
</reference>
<dbReference type="InterPro" id="IPR000212">
    <property type="entry name" value="DNA_helicase_UvrD/REP"/>
</dbReference>
<evidence type="ECO:0000256" key="2">
    <source>
        <dbReference type="ARBA" id="ARBA00022801"/>
    </source>
</evidence>
<evidence type="ECO:0000313" key="6">
    <source>
        <dbReference type="EMBL" id="BCZ20760.1"/>
    </source>
</evidence>
<dbReference type="PANTHER" id="PTHR11070:SF2">
    <property type="entry name" value="ATP-DEPENDENT DNA HELICASE SRS2"/>
    <property type="match status" value="1"/>
</dbReference>
<protein>
    <recommendedName>
        <fullName evidence="5">UvrD-like helicase C-terminal domain-containing protein</fullName>
    </recommendedName>
</protein>
<gene>
    <name evidence="6" type="ORF">MTY59_06150</name>
</gene>
<dbReference type="InterPro" id="IPR027417">
    <property type="entry name" value="P-loop_NTPase"/>
</dbReference>
<name>A0ABN6IAR9_9MYCO</name>
<organism evidence="6 7">
    <name type="scientific">Mycobacterium senriense</name>
    <dbReference type="NCBI Taxonomy" id="2775496"/>
    <lineage>
        <taxon>Bacteria</taxon>
        <taxon>Bacillati</taxon>
        <taxon>Actinomycetota</taxon>
        <taxon>Actinomycetes</taxon>
        <taxon>Mycobacteriales</taxon>
        <taxon>Mycobacteriaceae</taxon>
        <taxon>Mycobacterium</taxon>
        <taxon>Mycobacterium avium complex (MAC)</taxon>
    </lineage>
</organism>
<keyword evidence="4" id="KW-0067">ATP-binding</keyword>
<evidence type="ECO:0000256" key="1">
    <source>
        <dbReference type="ARBA" id="ARBA00022741"/>
    </source>
</evidence>
<sequence>MELLGIDYRALIELADQWDAFFESSQVRIDRLARDGAPFAADIEFFRRVFRERTGITVSTVHGVKGLEYDTVIAYGLLQDILPHFADPAPWESANKLLYVLASRARKNLHLIAERNRPHGRGRVYHATSPLQDLLFDYDVI</sequence>
<dbReference type="EMBL" id="AP024828">
    <property type="protein sequence ID" value="BCZ20760.1"/>
    <property type="molecule type" value="Genomic_DNA"/>
</dbReference>
<keyword evidence="3" id="KW-0347">Helicase</keyword>
<dbReference type="Pfam" id="PF13361">
    <property type="entry name" value="UvrD_C"/>
    <property type="match status" value="1"/>
</dbReference>
<dbReference type="Gene3D" id="3.40.50.300">
    <property type="entry name" value="P-loop containing nucleotide triphosphate hydrolases"/>
    <property type="match status" value="1"/>
</dbReference>